<sequence>MSFLQTLENVELPKVLRVTEGCLRIPRWRTFKAGECIAVFSCERQIIVKGCLKSTESRDLKQELGFIPFDTSELFYDIHCIGKKYTAIDELVKDFPRFLLPTSDVFAIVEKESDCESIRLEKRSLLEVEEIREYKGNSCSQEDYTNAQDLHGEMLCCSVKDGPNSGLDIILPNTLRCEMEIIQDTEKYSMQDIVERFNLPRKLKFCDPKIDQHLIDTKKLENEILASSLSNKMIFLADLGKCNLECIDEFVRECSNVVCDLVENLDLSHVHVEVLKNTMEEIEIFSPFYAFPETPTFDNIQTYTLKGTDKQPGSSDLTKGESVTEEHPPPRRREFDEYIQLWDPTKSNDTNVTGSKTGSYDALIGLGTPPQLSSPTCATHITQPPNGSKPERVTPPSVLNISDPAPVKPRVNPTTGQMNYDRVPSPTLPPRVREKSHTIPTTPVKVSCISKRSGSLPTDSLAVSADSDHSNSIHHLGVEQLCALLKEYKLDKLAEVCVDEKLDGNFLACLNDDDLKEEPFCLGNFQIKKLNKLKTGWRSK</sequence>
<dbReference type="OrthoDB" id="6091297at2759"/>
<dbReference type="Proteomes" id="UP000005408">
    <property type="component" value="Unassembled WGS sequence"/>
</dbReference>
<accession>A0A8W8IG18</accession>
<proteinExistence type="predicted"/>
<name>A0A8W8IG18_MAGGI</name>
<dbReference type="Gene3D" id="1.10.150.50">
    <property type="entry name" value="Transcription Factor, Ets-1"/>
    <property type="match status" value="1"/>
</dbReference>
<feature type="region of interest" description="Disordered" evidence="1">
    <location>
        <begin position="382"/>
        <end position="437"/>
    </location>
</feature>
<feature type="region of interest" description="Disordered" evidence="1">
    <location>
        <begin position="305"/>
        <end position="333"/>
    </location>
</feature>
<dbReference type="PANTHER" id="PTHR14454">
    <property type="entry name" value="GRB2-ASSOCIATED AND REGULATOR OF MAPK PROTEIN FAMILY MEMBER"/>
    <property type="match status" value="1"/>
</dbReference>
<dbReference type="PANTHER" id="PTHR14454:SF11">
    <property type="entry name" value="SERRANO, ISOFORM F"/>
    <property type="match status" value="1"/>
</dbReference>
<feature type="compositionally biased region" description="Polar residues" evidence="1">
    <location>
        <begin position="305"/>
        <end position="317"/>
    </location>
</feature>
<dbReference type="InterPro" id="IPR052281">
    <property type="entry name" value="GAREM"/>
</dbReference>
<evidence type="ECO:0000313" key="2">
    <source>
        <dbReference type="EnsemblMetazoa" id="G14092.6:cds"/>
    </source>
</evidence>
<reference evidence="2" key="1">
    <citation type="submission" date="2022-08" db="UniProtKB">
        <authorList>
            <consortium name="EnsemblMetazoa"/>
        </authorList>
    </citation>
    <scope>IDENTIFICATION</scope>
    <source>
        <strain evidence="2">05x7-T-G4-1.051#20</strain>
    </source>
</reference>
<evidence type="ECO:0000256" key="1">
    <source>
        <dbReference type="SAM" id="MobiDB-lite"/>
    </source>
</evidence>
<keyword evidence="3" id="KW-1185">Reference proteome</keyword>
<dbReference type="AlphaFoldDB" id="A0A8W8IG18"/>
<dbReference type="InterPro" id="IPR013761">
    <property type="entry name" value="SAM/pointed_sf"/>
</dbReference>
<protein>
    <recommendedName>
        <fullName evidence="4">CABIT domain-containing protein</fullName>
    </recommendedName>
</protein>
<dbReference type="EnsemblMetazoa" id="G14092.6">
    <property type="protein sequence ID" value="G14092.6:cds"/>
    <property type="gene ID" value="G14092"/>
</dbReference>
<dbReference type="SUPFAM" id="SSF47769">
    <property type="entry name" value="SAM/Pointed domain"/>
    <property type="match status" value="1"/>
</dbReference>
<organism evidence="2 3">
    <name type="scientific">Magallana gigas</name>
    <name type="common">Pacific oyster</name>
    <name type="synonym">Crassostrea gigas</name>
    <dbReference type="NCBI Taxonomy" id="29159"/>
    <lineage>
        <taxon>Eukaryota</taxon>
        <taxon>Metazoa</taxon>
        <taxon>Spiralia</taxon>
        <taxon>Lophotrochozoa</taxon>
        <taxon>Mollusca</taxon>
        <taxon>Bivalvia</taxon>
        <taxon>Autobranchia</taxon>
        <taxon>Pteriomorphia</taxon>
        <taxon>Ostreida</taxon>
        <taxon>Ostreoidea</taxon>
        <taxon>Ostreidae</taxon>
        <taxon>Magallana</taxon>
    </lineage>
</organism>
<evidence type="ECO:0008006" key="4">
    <source>
        <dbReference type="Google" id="ProtNLM"/>
    </source>
</evidence>
<evidence type="ECO:0000313" key="3">
    <source>
        <dbReference type="Proteomes" id="UP000005408"/>
    </source>
</evidence>
<dbReference type="OMA" id="HGEMLCC"/>
<feature type="compositionally biased region" description="Basic and acidic residues" evidence="1">
    <location>
        <begin position="318"/>
        <end position="333"/>
    </location>
</feature>